<evidence type="ECO:0000256" key="1">
    <source>
        <dbReference type="SAM" id="MobiDB-lite"/>
    </source>
</evidence>
<reference evidence="2" key="1">
    <citation type="thesis" date="2021" institute="BYU ScholarsArchive" country="Provo, UT, USA">
        <title>Applications of and Algorithms for Genome Assembly and Genomic Analyses with an Emphasis on Marine Teleosts.</title>
        <authorList>
            <person name="Pickett B.D."/>
        </authorList>
    </citation>
    <scope>NUCLEOTIDE SEQUENCE</scope>
    <source>
        <strain evidence="2">HI-2016</strain>
    </source>
</reference>
<dbReference type="AlphaFoldDB" id="A0A8T2PM05"/>
<organism evidence="2 3">
    <name type="scientific">Albula glossodonta</name>
    <name type="common">roundjaw bonefish</name>
    <dbReference type="NCBI Taxonomy" id="121402"/>
    <lineage>
        <taxon>Eukaryota</taxon>
        <taxon>Metazoa</taxon>
        <taxon>Chordata</taxon>
        <taxon>Craniata</taxon>
        <taxon>Vertebrata</taxon>
        <taxon>Euteleostomi</taxon>
        <taxon>Actinopterygii</taxon>
        <taxon>Neopterygii</taxon>
        <taxon>Teleostei</taxon>
        <taxon>Albuliformes</taxon>
        <taxon>Albulidae</taxon>
        <taxon>Albula</taxon>
    </lineage>
</organism>
<dbReference type="Proteomes" id="UP000824540">
    <property type="component" value="Unassembled WGS sequence"/>
</dbReference>
<dbReference type="EMBL" id="JAFBMS010000007">
    <property type="protein sequence ID" value="KAG9351172.1"/>
    <property type="molecule type" value="Genomic_DNA"/>
</dbReference>
<dbReference type="InterPro" id="IPR031441">
    <property type="entry name" value="Brme1"/>
</dbReference>
<proteinExistence type="predicted"/>
<sequence>MEKRQTSHLVCLSYFCHCFGPKVATVWKFCFQNSVKCPSLLCIFCALYHLGFELHSQYVSVSGCMSQPSTVQSPKPREEPDFDPDSVSDSQLNNITLSEMEDLPAPDSAEGDQQEDASELVCGLIKELSSLNRTAMAAHQELENLHCGNKTSKLSLRCPYGSRHNEV</sequence>
<dbReference type="Pfam" id="PF15710">
    <property type="entry name" value="Brme1"/>
    <property type="match status" value="1"/>
</dbReference>
<dbReference type="OrthoDB" id="9940137at2759"/>
<dbReference type="GO" id="GO:1990918">
    <property type="term" value="P:double-strand break repair involved in meiotic recombination"/>
    <property type="evidence" value="ECO:0007669"/>
    <property type="project" value="InterPro"/>
</dbReference>
<comment type="caution">
    <text evidence="2">The sequence shown here is derived from an EMBL/GenBank/DDBJ whole genome shotgun (WGS) entry which is preliminary data.</text>
</comment>
<name>A0A8T2PM05_9TELE</name>
<accession>A0A8T2PM05</accession>
<feature type="region of interest" description="Disordered" evidence="1">
    <location>
        <begin position="67"/>
        <end position="90"/>
    </location>
</feature>
<keyword evidence="3" id="KW-1185">Reference proteome</keyword>
<protein>
    <submittedName>
        <fullName evidence="2">Uncharacterized protein</fullName>
    </submittedName>
</protein>
<evidence type="ECO:0000313" key="3">
    <source>
        <dbReference type="Proteomes" id="UP000824540"/>
    </source>
</evidence>
<evidence type="ECO:0000313" key="2">
    <source>
        <dbReference type="EMBL" id="KAG9351172.1"/>
    </source>
</evidence>
<gene>
    <name evidence="2" type="ORF">JZ751_025062</name>
</gene>